<accession>A0A2N5W0L9</accession>
<dbReference type="EMBL" id="PGCJ01000028">
    <property type="protein sequence ID" value="PLW55808.1"/>
    <property type="molecule type" value="Genomic_DNA"/>
</dbReference>
<gene>
    <name evidence="2" type="ORF">PCANC_01626</name>
</gene>
<reference evidence="2 3" key="1">
    <citation type="submission" date="2017-11" db="EMBL/GenBank/DDBJ databases">
        <title>De novo assembly and phasing of dikaryotic genomes from two isolates of Puccinia coronata f. sp. avenae, the causal agent of oat crown rust.</title>
        <authorList>
            <person name="Miller M.E."/>
            <person name="Zhang Y."/>
            <person name="Omidvar V."/>
            <person name="Sperschneider J."/>
            <person name="Schwessinger B."/>
            <person name="Raley C."/>
            <person name="Palmer J.M."/>
            <person name="Garnica D."/>
            <person name="Upadhyaya N."/>
            <person name="Rathjen J."/>
            <person name="Taylor J.M."/>
            <person name="Park R.F."/>
            <person name="Dodds P.N."/>
            <person name="Hirsch C.D."/>
            <person name="Kianian S.F."/>
            <person name="Figueroa M."/>
        </authorList>
    </citation>
    <scope>NUCLEOTIDE SEQUENCE [LARGE SCALE GENOMIC DNA]</scope>
    <source>
        <strain evidence="2">12NC29</strain>
    </source>
</reference>
<evidence type="ECO:0000313" key="2">
    <source>
        <dbReference type="EMBL" id="PLW55808.1"/>
    </source>
</evidence>
<dbReference type="Proteomes" id="UP000235388">
    <property type="component" value="Unassembled WGS sequence"/>
</dbReference>
<keyword evidence="3" id="KW-1185">Reference proteome</keyword>
<dbReference type="GO" id="GO:0003723">
    <property type="term" value="F:RNA binding"/>
    <property type="evidence" value="ECO:0007669"/>
    <property type="project" value="InterPro"/>
</dbReference>
<dbReference type="InterPro" id="IPR036085">
    <property type="entry name" value="PAZ_dom_sf"/>
</dbReference>
<dbReference type="Pfam" id="PF02170">
    <property type="entry name" value="PAZ"/>
    <property type="match status" value="1"/>
</dbReference>
<dbReference type="InterPro" id="IPR003100">
    <property type="entry name" value="PAZ_dom"/>
</dbReference>
<feature type="domain" description="PAZ" evidence="1">
    <location>
        <begin position="32"/>
        <end position="112"/>
    </location>
</feature>
<evidence type="ECO:0000259" key="1">
    <source>
        <dbReference type="Pfam" id="PF02170"/>
    </source>
</evidence>
<dbReference type="Gene3D" id="2.170.260.10">
    <property type="entry name" value="paz domain"/>
    <property type="match status" value="1"/>
</dbReference>
<dbReference type="STRING" id="200324.A0A2N5W0L9"/>
<dbReference type="AlphaFoldDB" id="A0A2N5W0L9"/>
<proteinExistence type="predicted"/>
<sequence length="179" mass="20583">MYELREDKSHKLHRVLRRFKIDIKQGDSDKGITKSINHLTLTNCQNKIFKTDEGRTLVEAFFLRNWGRGLHYPNLPNVVTMGKGKMTVYPMELFSFRKGQRYILKLGGDQQSSALGFQTIKPAGQFEQIMLARQNVKNSDHKKLLDAYGIRIEKQFLAAQAHVLPPPEVVYSANLRIPV</sequence>
<dbReference type="SUPFAM" id="SSF101690">
    <property type="entry name" value="PAZ domain"/>
    <property type="match status" value="1"/>
</dbReference>
<organism evidence="2 3">
    <name type="scientific">Puccinia coronata f. sp. avenae</name>
    <dbReference type="NCBI Taxonomy" id="200324"/>
    <lineage>
        <taxon>Eukaryota</taxon>
        <taxon>Fungi</taxon>
        <taxon>Dikarya</taxon>
        <taxon>Basidiomycota</taxon>
        <taxon>Pucciniomycotina</taxon>
        <taxon>Pucciniomycetes</taxon>
        <taxon>Pucciniales</taxon>
        <taxon>Pucciniaceae</taxon>
        <taxon>Puccinia</taxon>
    </lineage>
</organism>
<name>A0A2N5W0L9_9BASI</name>
<evidence type="ECO:0000313" key="3">
    <source>
        <dbReference type="Proteomes" id="UP000235388"/>
    </source>
</evidence>
<dbReference type="OrthoDB" id="10252740at2759"/>
<protein>
    <recommendedName>
        <fullName evidence="1">PAZ domain-containing protein</fullName>
    </recommendedName>
</protein>
<dbReference type="PANTHER" id="PTHR22891">
    <property type="entry name" value="EUKARYOTIC TRANSLATION INITIATION FACTOR 2C"/>
    <property type="match status" value="1"/>
</dbReference>
<comment type="caution">
    <text evidence="2">The sequence shown here is derived from an EMBL/GenBank/DDBJ whole genome shotgun (WGS) entry which is preliminary data.</text>
</comment>